<evidence type="ECO:0000313" key="3">
    <source>
        <dbReference type="Proteomes" id="UP000222840"/>
    </source>
</evidence>
<accession>A0A1V0DY22</accession>
<organism evidence="2 3">
    <name type="scientific">Yersinia phage fHe-Yen9-01</name>
    <dbReference type="NCBI Taxonomy" id="1965363"/>
    <lineage>
        <taxon>Viruses</taxon>
        <taxon>Duplodnaviria</taxon>
        <taxon>Heunggongvirae</taxon>
        <taxon>Uroviricota</taxon>
        <taxon>Caudoviricetes</taxon>
        <taxon>Pantevenvirales</taxon>
        <taxon>Straboviridae</taxon>
        <taxon>Tevenvirinae</taxon>
        <taxon>Tegunavirus</taxon>
        <taxon>Tegunavirus fheyen901</taxon>
    </lineage>
</organism>
<evidence type="ECO:0000256" key="1">
    <source>
        <dbReference type="SAM" id="Phobius"/>
    </source>
</evidence>
<reference evidence="2 3" key="1">
    <citation type="submission" date="2017-02" db="EMBL/GenBank/DDBJ databases">
        <title>Characterization and complete genome sequence of Yersinia bacteriophage, fHe-Yen9-01.</title>
        <authorList>
            <person name="Jun J.W."/>
            <person name="Wicklund A."/>
            <person name="Skurnik M."/>
        </authorList>
    </citation>
    <scope>NUCLEOTIDE SEQUENCE [LARGE SCALE GENOMIC DNA]</scope>
</reference>
<keyword evidence="3" id="KW-1185">Reference proteome</keyword>
<sequence>MNWSVIFWAFVVVMIFISLGGVFVVYSMLSAIVSIISFVLSLIISVCFIFV</sequence>
<feature type="transmembrane region" description="Helical" evidence="1">
    <location>
        <begin position="7"/>
        <end position="26"/>
    </location>
</feature>
<protein>
    <submittedName>
        <fullName evidence="2">Uncharacterized protein</fullName>
    </submittedName>
</protein>
<keyword evidence="1" id="KW-1133">Transmembrane helix</keyword>
<name>A0A1V0DY22_9CAUD</name>
<gene>
    <name evidence="2" type="ORF">fHeYen901_280</name>
</gene>
<dbReference type="Proteomes" id="UP000222840">
    <property type="component" value="Segment"/>
</dbReference>
<dbReference type="EMBL" id="KY593455">
    <property type="protein sequence ID" value="ARB06053.1"/>
    <property type="molecule type" value="Genomic_DNA"/>
</dbReference>
<keyword evidence="1" id="KW-0812">Transmembrane</keyword>
<feature type="transmembrane region" description="Helical" evidence="1">
    <location>
        <begin position="32"/>
        <end position="50"/>
    </location>
</feature>
<proteinExistence type="predicted"/>
<evidence type="ECO:0000313" key="2">
    <source>
        <dbReference type="EMBL" id="ARB06053.1"/>
    </source>
</evidence>
<keyword evidence="1" id="KW-0472">Membrane</keyword>